<dbReference type="PANTHER" id="PTHR43767:SF1">
    <property type="entry name" value="NONRIBOSOMAL PEPTIDE SYNTHASE PES1 (EUROFUNG)-RELATED"/>
    <property type="match status" value="1"/>
</dbReference>
<dbReference type="PANTHER" id="PTHR43767">
    <property type="entry name" value="LONG-CHAIN-FATTY-ACID--COA LIGASE"/>
    <property type="match status" value="1"/>
</dbReference>
<protein>
    <submittedName>
        <fullName evidence="3">Acyl--CoA ligase</fullName>
    </submittedName>
</protein>
<dbReference type="InterPro" id="IPR042099">
    <property type="entry name" value="ANL_N_sf"/>
</dbReference>
<dbReference type="Gene3D" id="3.40.50.12780">
    <property type="entry name" value="N-terminal domain of ligase-like"/>
    <property type="match status" value="1"/>
</dbReference>
<dbReference type="Pfam" id="PF00501">
    <property type="entry name" value="AMP-binding"/>
    <property type="match status" value="1"/>
</dbReference>
<evidence type="ECO:0000313" key="3">
    <source>
        <dbReference type="EMBL" id="NVE93361.1"/>
    </source>
</evidence>
<dbReference type="EMBL" id="JABWTA010000001">
    <property type="protein sequence ID" value="NVE93361.1"/>
    <property type="molecule type" value="Genomic_DNA"/>
</dbReference>
<organism evidence="3 4">
    <name type="scientific">Altererythrobacter lutimaris</name>
    <dbReference type="NCBI Taxonomy" id="2743979"/>
    <lineage>
        <taxon>Bacteria</taxon>
        <taxon>Pseudomonadati</taxon>
        <taxon>Pseudomonadota</taxon>
        <taxon>Alphaproteobacteria</taxon>
        <taxon>Sphingomonadales</taxon>
        <taxon>Erythrobacteraceae</taxon>
        <taxon>Altererythrobacter</taxon>
    </lineage>
</organism>
<sequence length="444" mass="48083">MSGLRGLLKRFKRYADRPALIEADGRVVTFTELVESVDAVRERLAEAGVAAGDVIALKADYDSASIANLLAALGHGAIVALLPVASEADTELLELCQASHLVEGEQIAALQGTKGEPHPQLETLRQTSTPGLVIFTSGTSGKPKAVLHDAERFLARFEDASKAHTTIGFLLFDHIAGLDTACYTLAAGGTLVALKDRRATTVREAIASTSAEVLPASPSFLRLLCLDEDAASDLQSLRTITYGSEPMDEATLERLEAMLPDAKLIQKFGTSEFGVVPARTKPDDKRFIELDERKVGIRIEDGMLHVRAPTAMIGYLGEETPSVVDGWIATGDSVEQDGQWIRIIGRQSELINVGGEKVYPAEIEDVIRELDEVREVIVRGDPHPLLGKVIAARIRTVEGADTAAVRKAVRKHCSARLARYKVPVTIELTQDALTGERQKLLRRS</sequence>
<comment type="caution">
    <text evidence="3">The sequence shown here is derived from an EMBL/GenBank/DDBJ whole genome shotgun (WGS) entry which is preliminary data.</text>
</comment>
<gene>
    <name evidence="3" type="ORF">HUO12_00450</name>
</gene>
<dbReference type="AlphaFoldDB" id="A0A850H8T1"/>
<dbReference type="Proteomes" id="UP000546031">
    <property type="component" value="Unassembled WGS sequence"/>
</dbReference>
<dbReference type="InterPro" id="IPR050237">
    <property type="entry name" value="ATP-dep_AMP-bd_enzyme"/>
</dbReference>
<dbReference type="CDD" id="cd04433">
    <property type="entry name" value="AFD_class_I"/>
    <property type="match status" value="1"/>
</dbReference>
<feature type="domain" description="AMP-binding enzyme C-terminal" evidence="2">
    <location>
        <begin position="362"/>
        <end position="431"/>
    </location>
</feature>
<dbReference type="GO" id="GO:0016878">
    <property type="term" value="F:acid-thiol ligase activity"/>
    <property type="evidence" value="ECO:0007669"/>
    <property type="project" value="UniProtKB-ARBA"/>
</dbReference>
<dbReference type="InterPro" id="IPR045851">
    <property type="entry name" value="AMP-bd_C_sf"/>
</dbReference>
<dbReference type="Pfam" id="PF13193">
    <property type="entry name" value="AMP-binding_C"/>
    <property type="match status" value="1"/>
</dbReference>
<proteinExistence type="predicted"/>
<feature type="domain" description="AMP-dependent synthetase/ligase" evidence="1">
    <location>
        <begin position="10"/>
        <end position="284"/>
    </location>
</feature>
<evidence type="ECO:0000313" key="4">
    <source>
        <dbReference type="Proteomes" id="UP000546031"/>
    </source>
</evidence>
<keyword evidence="4" id="KW-1185">Reference proteome</keyword>
<evidence type="ECO:0000259" key="2">
    <source>
        <dbReference type="Pfam" id="PF13193"/>
    </source>
</evidence>
<dbReference type="SUPFAM" id="SSF56801">
    <property type="entry name" value="Acetyl-CoA synthetase-like"/>
    <property type="match status" value="1"/>
</dbReference>
<dbReference type="InterPro" id="IPR000873">
    <property type="entry name" value="AMP-dep_synth/lig_dom"/>
</dbReference>
<dbReference type="Gene3D" id="3.30.300.30">
    <property type="match status" value="1"/>
</dbReference>
<dbReference type="PROSITE" id="PS00455">
    <property type="entry name" value="AMP_BINDING"/>
    <property type="match status" value="1"/>
</dbReference>
<keyword evidence="3" id="KW-0436">Ligase</keyword>
<dbReference type="InterPro" id="IPR025110">
    <property type="entry name" value="AMP-bd_C"/>
</dbReference>
<dbReference type="InterPro" id="IPR020845">
    <property type="entry name" value="AMP-binding_CS"/>
</dbReference>
<reference evidence="3 4" key="1">
    <citation type="submission" date="2020-06" db="EMBL/GenBank/DDBJ databases">
        <title>Altererythrobacter lutimaris sp. nov., a marine bacterium isolated from a tidal flat.</title>
        <authorList>
            <person name="Kim D."/>
            <person name="Yoo Y."/>
            <person name="Kim J.-J."/>
        </authorList>
    </citation>
    <scope>NUCLEOTIDE SEQUENCE [LARGE SCALE GENOMIC DNA]</scope>
    <source>
        <strain evidence="3 4">JGD-16</strain>
    </source>
</reference>
<dbReference type="RefSeq" id="WP_176271733.1">
    <property type="nucleotide sequence ID" value="NZ_JABWTA010000001.1"/>
</dbReference>
<name>A0A850H8T1_9SPHN</name>
<accession>A0A850H8T1</accession>
<evidence type="ECO:0000259" key="1">
    <source>
        <dbReference type="Pfam" id="PF00501"/>
    </source>
</evidence>